<dbReference type="GO" id="GO:0005525">
    <property type="term" value="F:GTP binding"/>
    <property type="evidence" value="ECO:0007669"/>
    <property type="project" value="UniProtKB-KW"/>
</dbReference>
<evidence type="ECO:0000259" key="4">
    <source>
        <dbReference type="Pfam" id="PF18128"/>
    </source>
</evidence>
<dbReference type="NCBIfam" id="TIGR00231">
    <property type="entry name" value="small_GTP"/>
    <property type="match status" value="1"/>
</dbReference>
<dbReference type="InterPro" id="IPR040644">
    <property type="entry name" value="HydF_tetramer"/>
</dbReference>
<dbReference type="GO" id="GO:0002098">
    <property type="term" value="P:tRNA wobble uridine modification"/>
    <property type="evidence" value="ECO:0007669"/>
    <property type="project" value="TreeGrafter"/>
</dbReference>
<dbReference type="Gene3D" id="3.40.50.11410">
    <property type="match status" value="1"/>
</dbReference>
<keyword evidence="7" id="KW-1185">Reference proteome</keyword>
<dbReference type="Gene3D" id="3.40.50.300">
    <property type="entry name" value="P-loop containing nucleotide triphosphate hydrolases"/>
    <property type="match status" value="1"/>
</dbReference>
<sequence length="407" mass="44895">MQDTPKGSRLHIAIFGRRNAGKSSLINALTNQDIALVSNIPGTTTDPVYKAMEILPVGPVMIIDTAGIDDVGELGALRVEKTMQVLNKTDLAVVVIEPAAGLTEYEQNIVSEVQKRKIPLVGVINKIDQFNVSVDLIKKWNEGLGLNLLPISAKTRQGIEELKRLIITSAPEEWEGTPIIGDLIDPGDTVVLVVPIDLAAPKGRLILPQVQTIRDILDHDACSVVVKERELKEALENLHRKPRLVVTDSQEFLKVAADTPDDVLLTSFSILMARHKGDLETLTAGARAIDKLKPHDKVLIAEGCTHHRQADDIGRVKIPRWLRQTVGGELEFDWVSGGSFPSDLSQYQLIVHCGACMLNRREMLYRLSVAREKQVPIVNYGLLIAHVHGILRRALSPFPLAQMLLDE</sequence>
<dbReference type="CDD" id="cd00880">
    <property type="entry name" value="Era_like"/>
    <property type="match status" value="1"/>
</dbReference>
<dbReference type="GO" id="GO:0030488">
    <property type="term" value="P:tRNA methylation"/>
    <property type="evidence" value="ECO:0007669"/>
    <property type="project" value="TreeGrafter"/>
</dbReference>
<reference evidence="6 7" key="1">
    <citation type="submission" date="2018-06" db="EMBL/GenBank/DDBJ databases">
        <authorList>
            <person name="Strepis N."/>
        </authorList>
    </citation>
    <scope>NUCLEOTIDE SEQUENCE [LARGE SCALE GENOMIC DNA]</scope>
    <source>
        <strain evidence="6">LUCI</strain>
    </source>
</reference>
<dbReference type="NCBIfam" id="TIGR03918">
    <property type="entry name" value="GTP_HydF"/>
    <property type="match status" value="1"/>
</dbReference>
<feature type="domain" description="Hydrogen maturase F dimerization" evidence="4">
    <location>
        <begin position="179"/>
        <end position="277"/>
    </location>
</feature>
<dbReference type="InterPro" id="IPR027417">
    <property type="entry name" value="P-loop_NTPase"/>
</dbReference>
<evidence type="ECO:0000259" key="5">
    <source>
        <dbReference type="Pfam" id="PF18133"/>
    </source>
</evidence>
<dbReference type="FunFam" id="3.40.50.11420:FF:000001">
    <property type="entry name" value="Hydrogenase maturation GTPase HydF"/>
    <property type="match status" value="1"/>
</dbReference>
<feature type="domain" description="G" evidence="3">
    <location>
        <begin position="11"/>
        <end position="126"/>
    </location>
</feature>
<dbReference type="InterPro" id="IPR023873">
    <property type="entry name" value="FeFe-hyd_GTPase_HydF"/>
</dbReference>
<evidence type="ECO:0000256" key="2">
    <source>
        <dbReference type="ARBA" id="ARBA00023134"/>
    </source>
</evidence>
<dbReference type="FunFam" id="3.40.50.300:FF:002325">
    <property type="entry name" value="Hydrogenase maturation GTPase HydF"/>
    <property type="match status" value="1"/>
</dbReference>
<evidence type="ECO:0000313" key="7">
    <source>
        <dbReference type="Proteomes" id="UP000277811"/>
    </source>
</evidence>
<dbReference type="OrthoDB" id="9811338at2"/>
<dbReference type="Pfam" id="PF18128">
    <property type="entry name" value="HydF_dimer"/>
    <property type="match status" value="1"/>
</dbReference>
<dbReference type="Proteomes" id="UP000277811">
    <property type="component" value="Unassembled WGS sequence"/>
</dbReference>
<evidence type="ECO:0000256" key="1">
    <source>
        <dbReference type="ARBA" id="ARBA00022741"/>
    </source>
</evidence>
<name>A0A498R7M2_9FIRM</name>
<protein>
    <submittedName>
        <fullName evidence="6">[fefe]-hydrogenase h-cluster maturation gtpase hydf</fullName>
    </submittedName>
</protein>
<dbReference type="InterPro" id="IPR005225">
    <property type="entry name" value="Small_GTP-bd"/>
</dbReference>
<evidence type="ECO:0000313" key="6">
    <source>
        <dbReference type="EMBL" id="VBB07494.1"/>
    </source>
</evidence>
<accession>A0A498R7M2</accession>
<dbReference type="Pfam" id="PF01926">
    <property type="entry name" value="MMR_HSR1"/>
    <property type="match status" value="1"/>
</dbReference>
<feature type="domain" description="Hydrogen maturase F tetramerization" evidence="5">
    <location>
        <begin position="281"/>
        <end position="397"/>
    </location>
</feature>
<evidence type="ECO:0000259" key="3">
    <source>
        <dbReference type="Pfam" id="PF01926"/>
    </source>
</evidence>
<dbReference type="PANTHER" id="PTHR42714">
    <property type="entry name" value="TRNA MODIFICATION GTPASE GTPBP3"/>
    <property type="match status" value="1"/>
</dbReference>
<dbReference type="PANTHER" id="PTHR42714:SF6">
    <property type="entry name" value="TRANSLATION INITIATION FACTOR IF-2"/>
    <property type="match status" value="1"/>
</dbReference>
<dbReference type="InterPro" id="IPR006073">
    <property type="entry name" value="GTP-bd"/>
</dbReference>
<proteinExistence type="predicted"/>
<keyword evidence="1" id="KW-0547">Nucleotide-binding</keyword>
<dbReference type="GO" id="GO:0005737">
    <property type="term" value="C:cytoplasm"/>
    <property type="evidence" value="ECO:0007669"/>
    <property type="project" value="TreeGrafter"/>
</dbReference>
<dbReference type="RefSeq" id="WP_122628426.1">
    <property type="nucleotide sequence ID" value="NZ_UPPP01000075.1"/>
</dbReference>
<keyword evidence="2" id="KW-0342">GTP-binding</keyword>
<dbReference type="SUPFAM" id="SSF52540">
    <property type="entry name" value="P-loop containing nucleoside triphosphate hydrolases"/>
    <property type="match status" value="1"/>
</dbReference>
<dbReference type="AlphaFoldDB" id="A0A498R7M2"/>
<organism evidence="6 7">
    <name type="scientific">Lucifera butyrica</name>
    <dbReference type="NCBI Taxonomy" id="1351585"/>
    <lineage>
        <taxon>Bacteria</taxon>
        <taxon>Bacillati</taxon>
        <taxon>Bacillota</taxon>
        <taxon>Negativicutes</taxon>
        <taxon>Veillonellales</taxon>
        <taxon>Veillonellaceae</taxon>
        <taxon>Lucifera</taxon>
    </lineage>
</organism>
<dbReference type="InterPro" id="IPR041606">
    <property type="entry name" value="HydF_dimer"/>
</dbReference>
<gene>
    <name evidence="6" type="ORF">LUCI_2743</name>
</gene>
<dbReference type="Gene3D" id="3.40.50.11420">
    <property type="match status" value="1"/>
</dbReference>
<dbReference type="EMBL" id="UPPP01000075">
    <property type="protein sequence ID" value="VBB07494.1"/>
    <property type="molecule type" value="Genomic_DNA"/>
</dbReference>
<dbReference type="Pfam" id="PF18133">
    <property type="entry name" value="HydF_tetramer"/>
    <property type="match status" value="1"/>
</dbReference>